<evidence type="ECO:0000313" key="2">
    <source>
        <dbReference type="Proteomes" id="UP001597186"/>
    </source>
</evidence>
<organism evidence="1 2">
    <name type="scientific">Lacimonas salitolerans</name>
    <dbReference type="NCBI Taxonomy" id="1323750"/>
    <lineage>
        <taxon>Bacteria</taxon>
        <taxon>Pseudomonadati</taxon>
        <taxon>Pseudomonadota</taxon>
        <taxon>Alphaproteobacteria</taxon>
        <taxon>Rhodobacterales</taxon>
        <taxon>Paracoccaceae</taxon>
        <taxon>Lacimonas</taxon>
    </lineage>
</organism>
<comment type="caution">
    <text evidence="1">The sequence shown here is derived from an EMBL/GenBank/DDBJ whole genome shotgun (WGS) entry which is preliminary data.</text>
</comment>
<dbReference type="RefSeq" id="WP_379913283.1">
    <property type="nucleotide sequence ID" value="NZ_JBHUDD010000028.1"/>
</dbReference>
<protein>
    <submittedName>
        <fullName evidence="1">Uncharacterized protein</fullName>
    </submittedName>
</protein>
<accession>A0ABW4EDY3</accession>
<reference evidence="2" key="1">
    <citation type="journal article" date="2019" name="Int. J. Syst. Evol. Microbiol.">
        <title>The Global Catalogue of Microorganisms (GCM) 10K type strain sequencing project: providing services to taxonomists for standard genome sequencing and annotation.</title>
        <authorList>
            <consortium name="The Broad Institute Genomics Platform"/>
            <consortium name="The Broad Institute Genome Sequencing Center for Infectious Disease"/>
            <person name="Wu L."/>
            <person name="Ma J."/>
        </authorList>
    </citation>
    <scope>NUCLEOTIDE SEQUENCE [LARGE SCALE GENOMIC DNA]</scope>
    <source>
        <strain evidence="2">CGMCC 1.12477</strain>
    </source>
</reference>
<sequence>HRHTPETSCPLLSIPAARPQQFFEVPYSFCAVARNLSTTTFCVAHYRITAPVLRSRHTATPLEHKLLVFMAKNVFSELGKDKSVTMAYHAKNSSDFVGLRTAFGGGRQVVCEIRNGNRVLLNICDPKASDAQIDEALKEGIKARNVLGGVMSALLARNIPIDFAN</sequence>
<name>A0ABW4EDY3_9RHOB</name>
<dbReference type="Proteomes" id="UP001597186">
    <property type="component" value="Unassembled WGS sequence"/>
</dbReference>
<dbReference type="EMBL" id="JBHUDD010000028">
    <property type="protein sequence ID" value="MFD1508544.1"/>
    <property type="molecule type" value="Genomic_DNA"/>
</dbReference>
<gene>
    <name evidence="1" type="ORF">ACFTOW_03890</name>
</gene>
<proteinExistence type="predicted"/>
<keyword evidence="2" id="KW-1185">Reference proteome</keyword>
<feature type="non-terminal residue" evidence="1">
    <location>
        <position position="1"/>
    </location>
</feature>
<evidence type="ECO:0000313" key="1">
    <source>
        <dbReference type="EMBL" id="MFD1508544.1"/>
    </source>
</evidence>